<gene>
    <name evidence="1" type="ORF">H9L10_07485</name>
</gene>
<dbReference type="AlphaFoldDB" id="A0A7G9R587"/>
<keyword evidence="2" id="KW-1185">Reference proteome</keyword>
<proteinExistence type="predicted"/>
<accession>A0A7G9R587</accession>
<dbReference type="EMBL" id="CP060712">
    <property type="protein sequence ID" value="QNN50762.1"/>
    <property type="molecule type" value="Genomic_DNA"/>
</dbReference>
<name>A0A7G9R587_9MICO</name>
<reference evidence="1 2" key="1">
    <citation type="submission" date="2020-08" db="EMBL/GenBank/DDBJ databases">
        <title>Genome sequence of Phycicoccus endophyticus JCM 31784T.</title>
        <authorList>
            <person name="Hyun D.-W."/>
            <person name="Bae J.-W."/>
        </authorList>
    </citation>
    <scope>NUCLEOTIDE SEQUENCE [LARGE SCALE GENOMIC DNA]</scope>
    <source>
        <strain evidence="1 2">JCM 31784</strain>
    </source>
</reference>
<protein>
    <submittedName>
        <fullName evidence="1">Uncharacterized protein</fullName>
    </submittedName>
</protein>
<sequence length="58" mass="6082">MQSRRRSHRASHHPVVHCGGHGRWSWACACGARGTAASGGWHGAVTAALVHQSLSPGE</sequence>
<evidence type="ECO:0000313" key="1">
    <source>
        <dbReference type="EMBL" id="QNN50762.1"/>
    </source>
</evidence>
<dbReference type="KEGG" id="pei:H9L10_07485"/>
<evidence type="ECO:0000313" key="2">
    <source>
        <dbReference type="Proteomes" id="UP000515976"/>
    </source>
</evidence>
<dbReference type="RefSeq" id="WP_166104375.1">
    <property type="nucleotide sequence ID" value="NZ_BMMY01000009.1"/>
</dbReference>
<dbReference type="Proteomes" id="UP000515976">
    <property type="component" value="Chromosome"/>
</dbReference>
<organism evidence="1 2">
    <name type="scientific">Phycicoccus endophyticus</name>
    <dbReference type="NCBI Taxonomy" id="1690220"/>
    <lineage>
        <taxon>Bacteria</taxon>
        <taxon>Bacillati</taxon>
        <taxon>Actinomycetota</taxon>
        <taxon>Actinomycetes</taxon>
        <taxon>Micrococcales</taxon>
        <taxon>Intrasporangiaceae</taxon>
        <taxon>Phycicoccus</taxon>
    </lineage>
</organism>